<feature type="transmembrane region" description="Helical" evidence="3">
    <location>
        <begin position="291"/>
        <end position="310"/>
    </location>
</feature>
<organism evidence="4 5">
    <name type="scientific">Paenibacillus marchantiophytorum</name>
    <dbReference type="NCBI Taxonomy" id="1619310"/>
    <lineage>
        <taxon>Bacteria</taxon>
        <taxon>Bacillati</taxon>
        <taxon>Bacillota</taxon>
        <taxon>Bacilli</taxon>
        <taxon>Bacillales</taxon>
        <taxon>Paenibacillaceae</taxon>
        <taxon>Paenibacillus</taxon>
    </lineage>
</organism>
<reference evidence="5" key="1">
    <citation type="journal article" date="2019" name="Int. J. Syst. Evol. Microbiol.">
        <title>The Global Catalogue of Microorganisms (GCM) 10K type strain sequencing project: providing services to taxonomists for standard genome sequencing and annotation.</title>
        <authorList>
            <consortium name="The Broad Institute Genomics Platform"/>
            <consortium name="The Broad Institute Genome Sequencing Center for Infectious Disease"/>
            <person name="Wu L."/>
            <person name="Ma J."/>
        </authorList>
    </citation>
    <scope>NUCLEOTIDE SEQUENCE [LARGE SCALE GENOMIC DNA]</scope>
    <source>
        <strain evidence="5">CGMCC 1.15043</strain>
    </source>
</reference>
<evidence type="ECO:0000313" key="5">
    <source>
        <dbReference type="Proteomes" id="UP000615455"/>
    </source>
</evidence>
<comment type="similarity">
    <text evidence="1">Belongs to the GerABKA family.</text>
</comment>
<dbReference type="InterPro" id="IPR004995">
    <property type="entry name" value="Spore_Ger"/>
</dbReference>
<gene>
    <name evidence="4" type="primary">yndD</name>
    <name evidence="4" type="ORF">GCM10008018_57340</name>
</gene>
<dbReference type="PANTHER" id="PTHR22550:SF5">
    <property type="entry name" value="LEUCINE ZIPPER PROTEIN 4"/>
    <property type="match status" value="1"/>
</dbReference>
<evidence type="ECO:0000256" key="1">
    <source>
        <dbReference type="ARBA" id="ARBA00005278"/>
    </source>
</evidence>
<dbReference type="PIRSF" id="PIRSF005690">
    <property type="entry name" value="GerBA"/>
    <property type="match status" value="1"/>
</dbReference>
<accession>A0ABQ1F938</accession>
<evidence type="ECO:0000256" key="2">
    <source>
        <dbReference type="ARBA" id="ARBA00023136"/>
    </source>
</evidence>
<keyword evidence="3" id="KW-0812">Transmembrane</keyword>
<protein>
    <submittedName>
        <fullName evidence="4">Membrane protein YndD</fullName>
    </submittedName>
</protein>
<sequence>MVVRESLSNEIESIMTVIGHNYDVVVREITLGRTGRKAAIIYIATIGDTDTINKNVLQPLMQMEVTNEDSQSDRFKERVMQSTISLSEMMETDSRTVCIRNLLSGNTALMLEDISTYIILSTSNLEGRSIAEPTSESVVRGSREGFIEKISTNISLIRQRIKDPSFTMLQYHVGKRSERELVVAFIKDIANDQMVEEVCRRIELIDIDDAAESGFIEQFIEDNTFSPFPQVMNTERPDRVVSALMEGKVAILLDGTPFVLLVPVTFPMMLYSPEDNNERWLFSSLIRMMRYILAVVSLYLPSLYIAFISFHQGLIPTKLAISITSSREGVPFPTFVEAMMMELTIEILREAAIRLPKPIGQAIGMVGGLVIGQSAVQAGIVSPIMVIIVAVTAISSYTVPLYSAGIAIRMLRFFMMLASAVLGLYGIIMASLLILSHIMKLKSFGTNYAGVYVHYRPTDWRDSIVKFPLKWLKNRQKLLEPKNKERLNIHETQVEGTGNEGSAE</sequence>
<feature type="transmembrane region" description="Helical" evidence="3">
    <location>
        <begin position="369"/>
        <end position="394"/>
    </location>
</feature>
<dbReference type="PANTHER" id="PTHR22550">
    <property type="entry name" value="SPORE GERMINATION PROTEIN"/>
    <property type="match status" value="1"/>
</dbReference>
<feature type="transmembrane region" description="Helical" evidence="3">
    <location>
        <begin position="414"/>
        <end position="435"/>
    </location>
</feature>
<evidence type="ECO:0000256" key="3">
    <source>
        <dbReference type="SAM" id="Phobius"/>
    </source>
</evidence>
<evidence type="ECO:0000313" key="4">
    <source>
        <dbReference type="EMBL" id="GGA03951.1"/>
    </source>
</evidence>
<keyword evidence="5" id="KW-1185">Reference proteome</keyword>
<keyword evidence="3" id="KW-1133">Transmembrane helix</keyword>
<dbReference type="EMBL" id="BMHE01000045">
    <property type="protein sequence ID" value="GGA03951.1"/>
    <property type="molecule type" value="Genomic_DNA"/>
</dbReference>
<feature type="transmembrane region" description="Helical" evidence="3">
    <location>
        <begin position="249"/>
        <end position="270"/>
    </location>
</feature>
<comment type="caution">
    <text evidence="4">The sequence shown here is derived from an EMBL/GenBank/DDBJ whole genome shotgun (WGS) entry which is preliminary data.</text>
</comment>
<proteinExistence type="inferred from homology"/>
<name>A0ABQ1F938_9BACL</name>
<dbReference type="InterPro" id="IPR050768">
    <property type="entry name" value="UPF0353/GerABKA_families"/>
</dbReference>
<keyword evidence="2 3" id="KW-0472">Membrane</keyword>
<dbReference type="Pfam" id="PF03323">
    <property type="entry name" value="GerA"/>
    <property type="match status" value="1"/>
</dbReference>
<dbReference type="Proteomes" id="UP000615455">
    <property type="component" value="Unassembled WGS sequence"/>
</dbReference>